<keyword evidence="1" id="KW-0812">Transmembrane</keyword>
<reference evidence="3" key="1">
    <citation type="journal article" date="2019" name="Int. J. Syst. Evol. Microbiol.">
        <title>The Global Catalogue of Microorganisms (GCM) 10K type strain sequencing project: providing services to taxonomists for standard genome sequencing and annotation.</title>
        <authorList>
            <consortium name="The Broad Institute Genomics Platform"/>
            <consortium name="The Broad Institute Genome Sequencing Center for Infectious Disease"/>
            <person name="Wu L."/>
            <person name="Ma J."/>
        </authorList>
    </citation>
    <scope>NUCLEOTIDE SEQUENCE [LARGE SCALE GENOMIC DNA]</scope>
    <source>
        <strain evidence="3">KCTC 33792</strain>
    </source>
</reference>
<protein>
    <submittedName>
        <fullName evidence="2">Uncharacterized protein</fullName>
    </submittedName>
</protein>
<dbReference type="RefSeq" id="WP_380714278.1">
    <property type="nucleotide sequence ID" value="NZ_JBHUML010000006.1"/>
</dbReference>
<sequence>MKTSRNSQRKQTAHKIFYIPVQATFWLSHSFAVCWIIFVVYLSLPWIEDLDRVVTQPAAVLIIGGIAYVPGCMNGFLVISLIIDRQPGFKKRDYSVCLRPFSWSVEKGTAGALTFTILYNSRFKSGGCPISVKETDRPPYRWDGLFLLRDDPA</sequence>
<keyword evidence="1" id="KW-0472">Membrane</keyword>
<accession>A0ABW5T6I9</accession>
<dbReference type="Proteomes" id="UP001597520">
    <property type="component" value="Unassembled WGS sequence"/>
</dbReference>
<evidence type="ECO:0000313" key="2">
    <source>
        <dbReference type="EMBL" id="MFD2706952.1"/>
    </source>
</evidence>
<evidence type="ECO:0000313" key="3">
    <source>
        <dbReference type="Proteomes" id="UP001597520"/>
    </source>
</evidence>
<gene>
    <name evidence="2" type="ORF">ACFSUB_15940</name>
</gene>
<feature type="transmembrane region" description="Helical" evidence="1">
    <location>
        <begin position="21"/>
        <end position="47"/>
    </location>
</feature>
<name>A0ABW5T6I9_9BACI</name>
<comment type="caution">
    <text evidence="2">The sequence shown here is derived from an EMBL/GenBank/DDBJ whole genome shotgun (WGS) entry which is preliminary data.</text>
</comment>
<dbReference type="EMBL" id="JBHUML010000006">
    <property type="protein sequence ID" value="MFD2706952.1"/>
    <property type="molecule type" value="Genomic_DNA"/>
</dbReference>
<evidence type="ECO:0000256" key="1">
    <source>
        <dbReference type="SAM" id="Phobius"/>
    </source>
</evidence>
<keyword evidence="1" id="KW-1133">Transmembrane helix</keyword>
<keyword evidence="3" id="KW-1185">Reference proteome</keyword>
<organism evidence="2 3">
    <name type="scientific">Salibacterium lacus</name>
    <dbReference type="NCBI Taxonomy" id="1898109"/>
    <lineage>
        <taxon>Bacteria</taxon>
        <taxon>Bacillati</taxon>
        <taxon>Bacillota</taxon>
        <taxon>Bacilli</taxon>
        <taxon>Bacillales</taxon>
        <taxon>Bacillaceae</taxon>
    </lineage>
</organism>
<feature type="transmembrane region" description="Helical" evidence="1">
    <location>
        <begin position="59"/>
        <end position="83"/>
    </location>
</feature>
<proteinExistence type="predicted"/>